<protein>
    <submittedName>
        <fullName evidence="2">Uncharacterized protein</fullName>
    </submittedName>
</protein>
<evidence type="ECO:0000313" key="2">
    <source>
        <dbReference type="EMBL" id="KAH9527775.1"/>
    </source>
</evidence>
<proteinExistence type="predicted"/>
<evidence type="ECO:0000256" key="1">
    <source>
        <dbReference type="SAM" id="MobiDB-lite"/>
    </source>
</evidence>
<accession>A0A922ICY5</accession>
<dbReference type="AlphaFoldDB" id="A0A922ICY5"/>
<feature type="compositionally biased region" description="Acidic residues" evidence="1">
    <location>
        <begin position="9"/>
        <end position="29"/>
    </location>
</feature>
<gene>
    <name evidence="2" type="ORF">DERF_001774</name>
</gene>
<feature type="compositionally biased region" description="Polar residues" evidence="1">
    <location>
        <begin position="231"/>
        <end position="240"/>
    </location>
</feature>
<dbReference type="Proteomes" id="UP000790347">
    <property type="component" value="Unassembled WGS sequence"/>
</dbReference>
<sequence length="253" mass="29162">MNSMKESDISESDDMTENDGESTEIDESTNEDKVANADDDWLDVEKMPEIFDFNGSEGLKRNLSPDITPFEAFSLIFNNVLVEKIVNWTNYKAKVQRSKRKYMWKDTDAQEIKKILSSVMGSVAQELPDITILNDSNFHRWAMEIELTMKGKKLWKFVIDNNINDSEDPSKFMAMAFIVRTVDETNFHQISGCDSVKQMMDKLIQYHRGCSSKSTEISSDQPEMMIEDSVDPNQTENIDQNENHQRGRPFISD</sequence>
<name>A0A922ICY5_DERFA</name>
<comment type="caution">
    <text evidence="2">The sequence shown here is derived from an EMBL/GenBank/DDBJ whole genome shotgun (WGS) entry which is preliminary data.</text>
</comment>
<dbReference type="EMBL" id="ASGP02000001">
    <property type="protein sequence ID" value="KAH9527775.1"/>
    <property type="molecule type" value="Genomic_DNA"/>
</dbReference>
<keyword evidence="3" id="KW-1185">Reference proteome</keyword>
<feature type="region of interest" description="Disordered" evidence="1">
    <location>
        <begin position="1"/>
        <end position="39"/>
    </location>
</feature>
<reference evidence="2" key="1">
    <citation type="submission" date="2013-05" db="EMBL/GenBank/DDBJ databases">
        <authorList>
            <person name="Yim A.K.Y."/>
            <person name="Chan T.F."/>
            <person name="Ji K.M."/>
            <person name="Liu X.Y."/>
            <person name="Zhou J.W."/>
            <person name="Li R.Q."/>
            <person name="Yang K.Y."/>
            <person name="Li J."/>
            <person name="Li M."/>
            <person name="Law P.T.W."/>
            <person name="Wu Y.L."/>
            <person name="Cai Z.L."/>
            <person name="Qin H."/>
            <person name="Bao Y."/>
            <person name="Leung R.K.K."/>
            <person name="Ng P.K.S."/>
            <person name="Zou J."/>
            <person name="Zhong X.J."/>
            <person name="Ran P.X."/>
            <person name="Zhong N.S."/>
            <person name="Liu Z.G."/>
            <person name="Tsui S.K.W."/>
        </authorList>
    </citation>
    <scope>NUCLEOTIDE SEQUENCE</scope>
    <source>
        <strain evidence="2">Derf</strain>
        <tissue evidence="2">Whole organism</tissue>
    </source>
</reference>
<feature type="compositionally biased region" description="Polar residues" evidence="1">
    <location>
        <begin position="212"/>
        <end position="221"/>
    </location>
</feature>
<organism evidence="2 3">
    <name type="scientific">Dermatophagoides farinae</name>
    <name type="common">American house dust mite</name>
    <dbReference type="NCBI Taxonomy" id="6954"/>
    <lineage>
        <taxon>Eukaryota</taxon>
        <taxon>Metazoa</taxon>
        <taxon>Ecdysozoa</taxon>
        <taxon>Arthropoda</taxon>
        <taxon>Chelicerata</taxon>
        <taxon>Arachnida</taxon>
        <taxon>Acari</taxon>
        <taxon>Acariformes</taxon>
        <taxon>Sarcoptiformes</taxon>
        <taxon>Astigmata</taxon>
        <taxon>Psoroptidia</taxon>
        <taxon>Analgoidea</taxon>
        <taxon>Pyroglyphidae</taxon>
        <taxon>Dermatophagoidinae</taxon>
        <taxon>Dermatophagoides</taxon>
    </lineage>
</organism>
<feature type="region of interest" description="Disordered" evidence="1">
    <location>
        <begin position="212"/>
        <end position="253"/>
    </location>
</feature>
<evidence type="ECO:0000313" key="3">
    <source>
        <dbReference type="Proteomes" id="UP000790347"/>
    </source>
</evidence>
<reference evidence="2" key="2">
    <citation type="journal article" date="2022" name="Res Sq">
        <title>Comparative Genomics Reveals Insights into the Divergent Evolution of Astigmatic Mites and Household Pest Adaptations.</title>
        <authorList>
            <person name="Xiong Q."/>
            <person name="Wan A.T.-Y."/>
            <person name="Liu X.-Y."/>
            <person name="Fung C.S.-H."/>
            <person name="Xiao X."/>
            <person name="Malainual N."/>
            <person name="Hou J."/>
            <person name="Wang L."/>
            <person name="Wang M."/>
            <person name="Yang K."/>
            <person name="Cui Y."/>
            <person name="Leung E."/>
            <person name="Nong W."/>
            <person name="Shin S.-K."/>
            <person name="Au S."/>
            <person name="Jeong K.Y."/>
            <person name="Chew F.T."/>
            <person name="Hui J."/>
            <person name="Leung T.F."/>
            <person name="Tungtrongchitr A."/>
            <person name="Zhong N."/>
            <person name="Liu Z."/>
            <person name="Tsui S."/>
        </authorList>
    </citation>
    <scope>NUCLEOTIDE SEQUENCE</scope>
    <source>
        <strain evidence="2">Derf</strain>
        <tissue evidence="2">Whole organism</tissue>
    </source>
</reference>